<proteinExistence type="predicted"/>
<evidence type="ECO:0000256" key="2">
    <source>
        <dbReference type="ARBA" id="ARBA00022448"/>
    </source>
</evidence>
<dbReference type="PANTHER" id="PTHR43414">
    <property type="entry name" value="MULTIDRUG RESISTANCE PROTEIN MDTG"/>
    <property type="match status" value="1"/>
</dbReference>
<protein>
    <recommendedName>
        <fullName evidence="9">Major facilitator superfamily (MFS) profile domain-containing protein</fullName>
    </recommendedName>
</protein>
<dbReference type="PROSITE" id="PS50850">
    <property type="entry name" value="MFS"/>
    <property type="match status" value="1"/>
</dbReference>
<name>A0A6J4I6N5_9CHLR</name>
<keyword evidence="3" id="KW-1003">Cell membrane</keyword>
<evidence type="ECO:0000256" key="5">
    <source>
        <dbReference type="ARBA" id="ARBA00022989"/>
    </source>
</evidence>
<evidence type="ECO:0000256" key="4">
    <source>
        <dbReference type="ARBA" id="ARBA00022692"/>
    </source>
</evidence>
<comment type="subcellular location">
    <subcellularLocation>
        <location evidence="1">Cell membrane</location>
        <topology evidence="1">Multi-pass membrane protein</topology>
    </subcellularLocation>
</comment>
<dbReference type="Gene3D" id="1.20.1250.20">
    <property type="entry name" value="MFS general substrate transporter like domains"/>
    <property type="match status" value="2"/>
</dbReference>
<feature type="transmembrane region" description="Helical" evidence="8">
    <location>
        <begin position="289"/>
        <end position="311"/>
    </location>
</feature>
<dbReference type="PRINTS" id="PR01035">
    <property type="entry name" value="TCRTETA"/>
</dbReference>
<feature type="transmembrane region" description="Helical" evidence="8">
    <location>
        <begin position="201"/>
        <end position="223"/>
    </location>
</feature>
<evidence type="ECO:0000256" key="3">
    <source>
        <dbReference type="ARBA" id="ARBA00022475"/>
    </source>
</evidence>
<accession>A0A6J4I6N5</accession>
<feature type="region of interest" description="Disordered" evidence="7">
    <location>
        <begin position="1"/>
        <end position="34"/>
    </location>
</feature>
<dbReference type="GO" id="GO:0005886">
    <property type="term" value="C:plasma membrane"/>
    <property type="evidence" value="ECO:0007669"/>
    <property type="project" value="UniProtKB-SubCell"/>
</dbReference>
<dbReference type="InterPro" id="IPR011701">
    <property type="entry name" value="MFS"/>
</dbReference>
<dbReference type="Pfam" id="PF07690">
    <property type="entry name" value="MFS_1"/>
    <property type="match status" value="2"/>
</dbReference>
<keyword evidence="5 8" id="KW-1133">Transmembrane helix</keyword>
<feature type="transmembrane region" description="Helical" evidence="8">
    <location>
        <begin position="409"/>
        <end position="431"/>
    </location>
</feature>
<feature type="transmembrane region" description="Helical" evidence="8">
    <location>
        <begin position="82"/>
        <end position="104"/>
    </location>
</feature>
<feature type="transmembrane region" description="Helical" evidence="8">
    <location>
        <begin position="323"/>
        <end position="340"/>
    </location>
</feature>
<gene>
    <name evidence="10" type="ORF">AVDCRST_MAG77-1582</name>
</gene>
<dbReference type="GO" id="GO:0022857">
    <property type="term" value="F:transmembrane transporter activity"/>
    <property type="evidence" value="ECO:0007669"/>
    <property type="project" value="InterPro"/>
</dbReference>
<evidence type="ECO:0000256" key="6">
    <source>
        <dbReference type="ARBA" id="ARBA00023136"/>
    </source>
</evidence>
<dbReference type="InterPro" id="IPR020846">
    <property type="entry name" value="MFS_dom"/>
</dbReference>
<evidence type="ECO:0000259" key="9">
    <source>
        <dbReference type="PROSITE" id="PS50850"/>
    </source>
</evidence>
<evidence type="ECO:0000256" key="7">
    <source>
        <dbReference type="SAM" id="MobiDB-lite"/>
    </source>
</evidence>
<evidence type="ECO:0000256" key="1">
    <source>
        <dbReference type="ARBA" id="ARBA00004651"/>
    </source>
</evidence>
<keyword evidence="2" id="KW-0813">Transport</keyword>
<dbReference type="EMBL" id="CADCTC010000100">
    <property type="protein sequence ID" value="CAA9241866.1"/>
    <property type="molecule type" value="Genomic_DNA"/>
</dbReference>
<evidence type="ECO:0000313" key="10">
    <source>
        <dbReference type="EMBL" id="CAA9241866.1"/>
    </source>
</evidence>
<dbReference type="AlphaFoldDB" id="A0A6J4I6N5"/>
<keyword evidence="6 8" id="KW-0472">Membrane</keyword>
<sequence>MRVAGPDVSGRPQPGGQRTQATVGKAGAGARPDAEAAYDPNWRRTFYTLCACQCVAMLAFGMATPFLPLYVQHLGVGSATEAVRWAGLMSAAAMLVMAAMAPVWGTLADRHGRKGMVVRALFGGGTVVALMGFARSPEQLLALRLVQGAFSGTVSAMRTLVSSVAPARELGYVLGMMQTASFIGNSAGPLVGGIVADQIGFGATFAITGVLLVVTGIGVVRFVREDFSRPAPAAAGEGGMGPALRLVLQIPGLLALIGTLFFVQAGMSAVSPVLPLYVSTLVPEDYPNVATLAGLMLGAGAITGALAAGFAGKIGDRVGHARVVAACSVLAAVTYLPQALVDSPWQLLALRAVQGLFTGGLIPGVMAIVAVRTPSARRGLVFGLTATATALGNAAGPAAGAAATTAFGLRGAFVVTAAVLTVAGAWVVFALRSEPGGSD</sequence>
<feature type="transmembrane region" description="Helical" evidence="8">
    <location>
        <begin position="352"/>
        <end position="371"/>
    </location>
</feature>
<reference evidence="10" key="1">
    <citation type="submission" date="2020-02" db="EMBL/GenBank/DDBJ databases">
        <authorList>
            <person name="Meier V. D."/>
        </authorList>
    </citation>
    <scope>NUCLEOTIDE SEQUENCE</scope>
    <source>
        <strain evidence="10">AVDCRST_MAG77</strain>
    </source>
</reference>
<keyword evidence="4 8" id="KW-0812">Transmembrane</keyword>
<feature type="domain" description="Major facilitator superfamily (MFS) profile" evidence="9">
    <location>
        <begin position="45"/>
        <end position="435"/>
    </location>
</feature>
<organism evidence="10">
    <name type="scientific">uncultured Chloroflexota bacterium</name>
    <dbReference type="NCBI Taxonomy" id="166587"/>
    <lineage>
        <taxon>Bacteria</taxon>
        <taxon>Bacillati</taxon>
        <taxon>Chloroflexota</taxon>
        <taxon>environmental samples</taxon>
    </lineage>
</organism>
<feature type="transmembrane region" description="Helical" evidence="8">
    <location>
        <begin position="46"/>
        <end position="70"/>
    </location>
</feature>
<feature type="transmembrane region" description="Helical" evidence="8">
    <location>
        <begin position="116"/>
        <end position="134"/>
    </location>
</feature>
<dbReference type="SUPFAM" id="SSF103473">
    <property type="entry name" value="MFS general substrate transporter"/>
    <property type="match status" value="2"/>
</dbReference>
<feature type="transmembrane region" description="Helical" evidence="8">
    <location>
        <begin position="244"/>
        <end position="269"/>
    </location>
</feature>
<feature type="transmembrane region" description="Helical" evidence="8">
    <location>
        <begin position="380"/>
        <end position="403"/>
    </location>
</feature>
<dbReference type="InterPro" id="IPR036259">
    <property type="entry name" value="MFS_trans_sf"/>
</dbReference>
<dbReference type="PANTHER" id="PTHR43414:SF6">
    <property type="entry name" value="MULTIDRUG RESISTANCE PROTEIN MDTG"/>
    <property type="match status" value="1"/>
</dbReference>
<evidence type="ECO:0000256" key="8">
    <source>
        <dbReference type="SAM" id="Phobius"/>
    </source>
</evidence>
<dbReference type="InterPro" id="IPR001958">
    <property type="entry name" value="Tet-R_TetA/multi-R_MdtG-like"/>
</dbReference>